<dbReference type="PANTHER" id="PTHR30408:SF12">
    <property type="entry name" value="TYPE I RESTRICTION ENZYME MJAVIII SPECIFICITY SUBUNIT"/>
    <property type="match status" value="1"/>
</dbReference>
<feature type="domain" description="Type I restriction modification DNA specificity" evidence="4">
    <location>
        <begin position="239"/>
        <end position="404"/>
    </location>
</feature>
<dbReference type="InterPro" id="IPR044946">
    <property type="entry name" value="Restrct_endonuc_typeI_TRD_sf"/>
</dbReference>
<evidence type="ECO:0000256" key="3">
    <source>
        <dbReference type="ARBA" id="ARBA00023125"/>
    </source>
</evidence>
<dbReference type="AlphaFoldDB" id="A0A4R0EKP6"/>
<evidence type="ECO:0000313" key="5">
    <source>
        <dbReference type="EMBL" id="TCB57846.1"/>
    </source>
</evidence>
<dbReference type="Pfam" id="PF01420">
    <property type="entry name" value="Methylase_S"/>
    <property type="match status" value="2"/>
</dbReference>
<dbReference type="SUPFAM" id="SSF116734">
    <property type="entry name" value="DNA methylase specificity domain"/>
    <property type="match status" value="2"/>
</dbReference>
<keyword evidence="3" id="KW-0238">DNA-binding</keyword>
<keyword evidence="2" id="KW-0680">Restriction system</keyword>
<dbReference type="GO" id="GO:0009307">
    <property type="term" value="P:DNA restriction-modification system"/>
    <property type="evidence" value="ECO:0007669"/>
    <property type="project" value="UniProtKB-KW"/>
</dbReference>
<dbReference type="PANTHER" id="PTHR30408">
    <property type="entry name" value="TYPE-1 RESTRICTION ENZYME ECOKI SPECIFICITY PROTEIN"/>
    <property type="match status" value="1"/>
</dbReference>
<keyword evidence="5" id="KW-0540">Nuclease</keyword>
<dbReference type="OrthoDB" id="9798929at2"/>
<evidence type="ECO:0000256" key="1">
    <source>
        <dbReference type="ARBA" id="ARBA00010923"/>
    </source>
</evidence>
<evidence type="ECO:0000313" key="6">
    <source>
        <dbReference type="Proteomes" id="UP000291380"/>
    </source>
</evidence>
<dbReference type="RefSeq" id="WP_131271690.1">
    <property type="nucleotide sequence ID" value="NZ_SJOA01000016.1"/>
</dbReference>
<sequence length="417" mass="47155">MTAPKLRFKEFDGDWLPYVLKDFVSFRKGKGISKADISEDGINECIRYGELYTTYGQVIRKIQSKTYVSKSECVLSQAGDVLIPASGETQIDIATASCVLKGDVILSGDLNILSHKENGEWLAYYLSSAKKLDIAQLAQGNSVVHLYSSQLKDLKINKPSKAEQTKIASFLSAVDEKISQLTKKHQLLSQYKQGMMQKLFSQQLRFKADDGSEFGEWEEILVQYLVDKGILEKPMDGNHGEIHPTSKDYVEEGIPFVMATDIFNGKLHLEQTKKLTKQQADSLRKGFSREGDVLLTHKANIGNVAIVPQLDVEYLMLTPQVTYYRVINFSRLNNNFLKVYFESPQFQKNLLDLCTGATRLYIGISEQRKLPISLPCLEEQTKIANFLSAIDQKIEVVAQQIEQAKTWKKGLLQQMFV</sequence>
<dbReference type="GO" id="GO:0004519">
    <property type="term" value="F:endonuclease activity"/>
    <property type="evidence" value="ECO:0007669"/>
    <property type="project" value="UniProtKB-KW"/>
</dbReference>
<keyword evidence="5" id="KW-0255">Endonuclease</keyword>
<dbReference type="EMBL" id="SJOA01000016">
    <property type="protein sequence ID" value="TCB57846.1"/>
    <property type="molecule type" value="Genomic_DNA"/>
</dbReference>
<evidence type="ECO:0000256" key="2">
    <source>
        <dbReference type="ARBA" id="ARBA00022747"/>
    </source>
</evidence>
<organism evidence="5 6">
    <name type="scientific">Acinetobacter terrae</name>
    <dbReference type="NCBI Taxonomy" id="2731247"/>
    <lineage>
        <taxon>Bacteria</taxon>
        <taxon>Pseudomonadati</taxon>
        <taxon>Pseudomonadota</taxon>
        <taxon>Gammaproteobacteria</taxon>
        <taxon>Moraxellales</taxon>
        <taxon>Moraxellaceae</taxon>
        <taxon>Acinetobacter</taxon>
        <taxon>Acinetobacter Taxon 24</taxon>
    </lineage>
</organism>
<keyword evidence="5" id="KW-0378">Hydrolase</keyword>
<dbReference type="GO" id="GO:0003677">
    <property type="term" value="F:DNA binding"/>
    <property type="evidence" value="ECO:0007669"/>
    <property type="project" value="UniProtKB-KW"/>
</dbReference>
<dbReference type="InterPro" id="IPR052021">
    <property type="entry name" value="Type-I_RS_S_subunit"/>
</dbReference>
<dbReference type="InterPro" id="IPR000055">
    <property type="entry name" value="Restrct_endonuc_typeI_TRD"/>
</dbReference>
<comment type="similarity">
    <text evidence="1">Belongs to the type-I restriction system S methylase family.</text>
</comment>
<gene>
    <name evidence="5" type="ORF">E0H85_12125</name>
</gene>
<accession>A0A4R0EKP6</accession>
<dbReference type="Proteomes" id="UP000291380">
    <property type="component" value="Unassembled WGS sequence"/>
</dbReference>
<dbReference type="Gene3D" id="1.10.287.1120">
    <property type="entry name" value="Bipartite methylase S protein"/>
    <property type="match status" value="1"/>
</dbReference>
<dbReference type="Gene3D" id="3.90.220.20">
    <property type="entry name" value="DNA methylase specificity domains"/>
    <property type="match status" value="2"/>
</dbReference>
<feature type="domain" description="Type I restriction modification DNA specificity" evidence="4">
    <location>
        <begin position="14"/>
        <end position="184"/>
    </location>
</feature>
<proteinExistence type="inferred from homology"/>
<protein>
    <submittedName>
        <fullName evidence="5">Restriction endonuclease subunit S</fullName>
    </submittedName>
</protein>
<evidence type="ECO:0000259" key="4">
    <source>
        <dbReference type="Pfam" id="PF01420"/>
    </source>
</evidence>
<comment type="caution">
    <text evidence="5">The sequence shown here is derived from an EMBL/GenBank/DDBJ whole genome shotgun (WGS) entry which is preliminary data.</text>
</comment>
<name>A0A4R0EKP6_9GAMM</name>
<reference evidence="5 6" key="1">
    <citation type="submission" date="2019-02" db="EMBL/GenBank/DDBJ databases">
        <title>High diversity of culturable Acinetobacter species in natural soil and water ecosystems.</title>
        <authorList>
            <person name="Radolfova-Krizova L."/>
            <person name="Nemec A."/>
        </authorList>
    </citation>
    <scope>NUCLEOTIDE SEQUENCE [LARGE SCALE GENOMIC DNA]</scope>
    <source>
        <strain evidence="5 6">ANC 4281</strain>
    </source>
</reference>